<feature type="region of interest" description="Disordered" evidence="1">
    <location>
        <begin position="594"/>
        <end position="644"/>
    </location>
</feature>
<feature type="region of interest" description="Disordered" evidence="1">
    <location>
        <begin position="666"/>
        <end position="693"/>
    </location>
</feature>
<evidence type="ECO:0000313" key="4">
    <source>
        <dbReference type="EMBL" id="WNY27777.1"/>
    </source>
</evidence>
<feature type="domain" description="Hydantoinase/oxoprolinase N-terminal" evidence="3">
    <location>
        <begin position="21"/>
        <end position="172"/>
    </location>
</feature>
<dbReference type="InterPro" id="IPR043129">
    <property type="entry name" value="ATPase_NBD"/>
</dbReference>
<dbReference type="Pfam" id="PF01968">
    <property type="entry name" value="Hydantoinase_A"/>
    <property type="match status" value="1"/>
</dbReference>
<evidence type="ECO:0000256" key="1">
    <source>
        <dbReference type="SAM" id="MobiDB-lite"/>
    </source>
</evidence>
<evidence type="ECO:0000259" key="3">
    <source>
        <dbReference type="Pfam" id="PF05378"/>
    </source>
</evidence>
<feature type="compositionally biased region" description="Basic and acidic residues" evidence="1">
    <location>
        <begin position="668"/>
        <end position="679"/>
    </location>
</feature>
<feature type="domain" description="Hydantoinase A/oxoprolinase" evidence="2">
    <location>
        <begin position="195"/>
        <end position="339"/>
    </location>
</feature>
<dbReference type="InterPro" id="IPR045079">
    <property type="entry name" value="Oxoprolinase-like"/>
</dbReference>
<dbReference type="GO" id="GO:0005829">
    <property type="term" value="C:cytosol"/>
    <property type="evidence" value="ECO:0007669"/>
    <property type="project" value="TreeGrafter"/>
</dbReference>
<dbReference type="PANTHER" id="PTHR11365">
    <property type="entry name" value="5-OXOPROLINASE RELATED"/>
    <property type="match status" value="1"/>
</dbReference>
<dbReference type="InterPro" id="IPR002821">
    <property type="entry name" value="Hydantoinase_A"/>
</dbReference>
<dbReference type="Proteomes" id="UP001304970">
    <property type="component" value="Chromosome"/>
</dbReference>
<proteinExistence type="predicted"/>
<dbReference type="GO" id="GO:0006749">
    <property type="term" value="P:glutathione metabolic process"/>
    <property type="evidence" value="ECO:0007669"/>
    <property type="project" value="TreeGrafter"/>
</dbReference>
<dbReference type="PANTHER" id="PTHR11365:SF2">
    <property type="entry name" value="5-OXOPROLINASE"/>
    <property type="match status" value="1"/>
</dbReference>
<protein>
    <recommendedName>
        <fullName evidence="6">Hydantoinase/oxoprolinase family protein</fullName>
    </recommendedName>
</protein>
<name>A0AA96V6S0_9EURY</name>
<evidence type="ECO:0000313" key="5">
    <source>
        <dbReference type="Proteomes" id="UP001304970"/>
    </source>
</evidence>
<evidence type="ECO:0008006" key="6">
    <source>
        <dbReference type="Google" id="ProtNLM"/>
    </source>
</evidence>
<organism evidence="4 5">
    <name type="scientific">Methanolapillus ohkumae</name>
    <dbReference type="NCBI Taxonomy" id="3028298"/>
    <lineage>
        <taxon>Archaea</taxon>
        <taxon>Methanobacteriati</taxon>
        <taxon>Methanobacteriota</taxon>
        <taxon>Stenosarchaea group</taxon>
        <taxon>Methanomicrobia</taxon>
        <taxon>Methanosarcinales</taxon>
        <taxon>Methanosarcinaceae</taxon>
        <taxon>Methanolapillus</taxon>
    </lineage>
</organism>
<dbReference type="InterPro" id="IPR008040">
    <property type="entry name" value="Hydant_A_N"/>
</dbReference>
<sequence length="801" mass="87948">MESSFFQITIQNCGAKMTFSLGIDAGGTYTDAVLIQDEDGCVVESGKALTTYPDPITGIKNAMKLLDPEKLKNVSIVSLSTTLSTNTILENKGFPVGLIMVGEFHIPDAIPASMYCVVAGGHDSNGEEICPLDIEPVRKFARSVQDKVAAFAVSSLFSTRNADHELFVKKEIFELTGLPVVCGHELSQDLGAYERAVTAFLNAQLIPITYKFTQSVVTEMKASGMNATLLMLKCDGSVVGIDEALEKPIETIFSGPAASLMGAAHLSGLKTCAVIDIGGTSTDVALIQNGLPEMDESGAVVGGWSTRVKAIRMETMATGGDSHVFATDDPNQKIHLGPIRVMPLCRAAILYPGFLNKLKDIKLPPRKYLSEFILPSVFYIRTGFVPMELTPLEKTHYAAVDEFPASWSDLFDRLGGQMPLSLALESLVKKRLIQPIGFTPTDALHILGDYTEWDQEAALTGAEKMERLTKKNPKELALYTKNRVAKNMSKSLIEYLVPGIESKDVEKILSGEFHTKFSISVPIILIGGPSKAYVSEIQNIIEGDVSAPKFSDVGNAVGALTGKGVKRLEIIIKENKVKQKGAAAFENKLEEIREENGEEKNEPKNKKKIDEKKIDEKKNEKKSDEKKSDEKKNEKRKEPDDLDKRCDGRCSKKCKSDCKAFGGNLAGKEAKGADGKETKNPAGQEESNKTPDGIVPGKMILEYLVFHDGKRTVFKNYSDAYDFACAAGQKTVLDVMKKTGLKEEQIEINFTKKEIRTGTENPIETKITFVGVETAKNEDFKCNIPDFVKFINPEKKYREEK</sequence>
<keyword evidence="5" id="KW-1185">Reference proteome</keyword>
<accession>A0AA96V6S0</accession>
<dbReference type="Pfam" id="PF05378">
    <property type="entry name" value="Hydant_A_N"/>
    <property type="match status" value="1"/>
</dbReference>
<dbReference type="AlphaFoldDB" id="A0AA96V6S0"/>
<gene>
    <name evidence="4" type="ORF">MsAm2_15890</name>
</gene>
<dbReference type="SUPFAM" id="SSF53067">
    <property type="entry name" value="Actin-like ATPase domain"/>
    <property type="match status" value="1"/>
</dbReference>
<dbReference type="GO" id="GO:0017168">
    <property type="term" value="F:5-oxoprolinase (ATP-hydrolyzing) activity"/>
    <property type="evidence" value="ECO:0007669"/>
    <property type="project" value="TreeGrafter"/>
</dbReference>
<evidence type="ECO:0000259" key="2">
    <source>
        <dbReference type="Pfam" id="PF01968"/>
    </source>
</evidence>
<dbReference type="EMBL" id="CP131061">
    <property type="protein sequence ID" value="WNY27777.1"/>
    <property type="molecule type" value="Genomic_DNA"/>
</dbReference>
<reference evidence="4 5" key="1">
    <citation type="submission" date="2023-07" db="EMBL/GenBank/DDBJ databases">
        <title>Closed genome sequence of Methanosarcinaceae archaeon Am2.</title>
        <authorList>
            <person name="Poehlein A."/>
            <person name="Protasov E."/>
            <person name="Platt K."/>
            <person name="Reeh H."/>
            <person name="Daniel R."/>
            <person name="Brune A."/>
        </authorList>
    </citation>
    <scope>NUCLEOTIDE SEQUENCE [LARGE SCALE GENOMIC DNA]</scope>
    <source>
        <strain evidence="4 5">Am2</strain>
    </source>
</reference>